<dbReference type="HOGENOM" id="CLU_2945786_0_0_1"/>
<organism evidence="1">
    <name type="scientific">Oryza punctata</name>
    <name type="common">Red rice</name>
    <dbReference type="NCBI Taxonomy" id="4537"/>
    <lineage>
        <taxon>Eukaryota</taxon>
        <taxon>Viridiplantae</taxon>
        <taxon>Streptophyta</taxon>
        <taxon>Embryophyta</taxon>
        <taxon>Tracheophyta</taxon>
        <taxon>Spermatophyta</taxon>
        <taxon>Magnoliopsida</taxon>
        <taxon>Liliopsida</taxon>
        <taxon>Poales</taxon>
        <taxon>Poaceae</taxon>
        <taxon>BOP clade</taxon>
        <taxon>Oryzoideae</taxon>
        <taxon>Oryzeae</taxon>
        <taxon>Oryzinae</taxon>
        <taxon>Oryza</taxon>
    </lineage>
</organism>
<dbReference type="EnsemblPlants" id="OPUNC09G03470.1">
    <property type="protein sequence ID" value="OPUNC09G03470.1"/>
    <property type="gene ID" value="OPUNC09G03470"/>
</dbReference>
<evidence type="ECO:0000313" key="2">
    <source>
        <dbReference type="Proteomes" id="UP000026962"/>
    </source>
</evidence>
<proteinExistence type="predicted"/>
<dbReference type="Gramene" id="OPUNC09G03470.1">
    <property type="protein sequence ID" value="OPUNC09G03470.1"/>
    <property type="gene ID" value="OPUNC09G03470"/>
</dbReference>
<protein>
    <submittedName>
        <fullName evidence="1">Uncharacterized protein</fullName>
    </submittedName>
</protein>
<name>A0A0E0LZC1_ORYPU</name>
<reference evidence="1" key="2">
    <citation type="submission" date="2018-05" db="EMBL/GenBank/DDBJ databases">
        <title>OpunRS2 (Oryza punctata Reference Sequence Version 2).</title>
        <authorList>
            <person name="Zhang J."/>
            <person name="Kudrna D."/>
            <person name="Lee S."/>
            <person name="Talag J."/>
            <person name="Welchert J."/>
            <person name="Wing R.A."/>
        </authorList>
    </citation>
    <scope>NUCLEOTIDE SEQUENCE [LARGE SCALE GENOMIC DNA]</scope>
</reference>
<reference evidence="1" key="1">
    <citation type="submission" date="2015-04" db="UniProtKB">
        <authorList>
            <consortium name="EnsemblPlants"/>
        </authorList>
    </citation>
    <scope>IDENTIFICATION</scope>
</reference>
<dbReference type="Proteomes" id="UP000026962">
    <property type="component" value="Chromosome 9"/>
</dbReference>
<keyword evidence="2" id="KW-1185">Reference proteome</keyword>
<dbReference type="AlphaFoldDB" id="A0A0E0LZC1"/>
<sequence>MRVDNLRASARHITSLNFASCQPKLVTDEGETKSLNFASVNFQVRPGLAEYFPARATSDR</sequence>
<evidence type="ECO:0000313" key="1">
    <source>
        <dbReference type="EnsemblPlants" id="OPUNC09G03470.1"/>
    </source>
</evidence>
<accession>A0A0E0LZC1</accession>